<dbReference type="Proteomes" id="UP001597262">
    <property type="component" value="Unassembled WGS sequence"/>
</dbReference>
<dbReference type="EMBL" id="JBHTLM010000012">
    <property type="protein sequence ID" value="MFD1177872.1"/>
    <property type="molecule type" value="Genomic_DNA"/>
</dbReference>
<proteinExistence type="predicted"/>
<comment type="caution">
    <text evidence="1">The sequence shown here is derived from an EMBL/GenBank/DDBJ whole genome shotgun (WGS) entry which is preliminary data.</text>
</comment>
<dbReference type="InterPro" id="IPR033788">
    <property type="entry name" value="VbhA-like"/>
</dbReference>
<accession>A0ABW3S044</accession>
<sequence>MPWPMVHFAIASNLFEGEPSPDFLIGSIGPDAIHVRGEISREEKGTTHLVSNGKLPQKDVILHNCKDYFSMWPDMKWKDFVLGYFSHIYADLRWTDTIYADFERAYEGDQEHIRNTYTVEVSQLEFLLMKSMENTEGILTSLKIAKGFSIDPFVTRQEVEQYRNEKISWLRDGQNEPNITPIYFPIEKVQHFIDQTSIELKELCTNWRGRV</sequence>
<name>A0ABW3S044_9BACL</name>
<organism evidence="1 2">
    <name type="scientific">Paenibacillus puldeungensis</name>
    <dbReference type="NCBI Taxonomy" id="696536"/>
    <lineage>
        <taxon>Bacteria</taxon>
        <taxon>Bacillati</taxon>
        <taxon>Bacillota</taxon>
        <taxon>Bacilli</taxon>
        <taxon>Bacillales</taxon>
        <taxon>Paenibacillaceae</taxon>
        <taxon>Paenibacillus</taxon>
    </lineage>
</organism>
<dbReference type="RefSeq" id="WP_379320320.1">
    <property type="nucleotide sequence ID" value="NZ_JBHTLM010000012.1"/>
</dbReference>
<dbReference type="CDD" id="cd11586">
    <property type="entry name" value="VbhA_like"/>
    <property type="match status" value="1"/>
</dbReference>
<reference evidence="2" key="1">
    <citation type="journal article" date="2019" name="Int. J. Syst. Evol. Microbiol.">
        <title>The Global Catalogue of Microorganisms (GCM) 10K type strain sequencing project: providing services to taxonomists for standard genome sequencing and annotation.</title>
        <authorList>
            <consortium name="The Broad Institute Genomics Platform"/>
            <consortium name="The Broad Institute Genome Sequencing Center for Infectious Disease"/>
            <person name="Wu L."/>
            <person name="Ma J."/>
        </authorList>
    </citation>
    <scope>NUCLEOTIDE SEQUENCE [LARGE SCALE GENOMIC DNA]</scope>
    <source>
        <strain evidence="2">CCUG 59189</strain>
    </source>
</reference>
<gene>
    <name evidence="1" type="ORF">ACFQ3W_16400</name>
</gene>
<evidence type="ECO:0000313" key="1">
    <source>
        <dbReference type="EMBL" id="MFD1177872.1"/>
    </source>
</evidence>
<protein>
    <submittedName>
        <fullName evidence="1">Antitoxin VbhA family protein</fullName>
    </submittedName>
</protein>
<evidence type="ECO:0000313" key="2">
    <source>
        <dbReference type="Proteomes" id="UP001597262"/>
    </source>
</evidence>
<keyword evidence="2" id="KW-1185">Reference proteome</keyword>